<dbReference type="SUPFAM" id="SSF101967">
    <property type="entry name" value="Adhesin YadA, collagen-binding domain"/>
    <property type="match status" value="1"/>
</dbReference>
<protein>
    <recommendedName>
        <fullName evidence="3">Trimeric autotransporter adhesin YadA-like head domain-containing protein</fullName>
    </recommendedName>
</protein>
<dbReference type="Gene3D" id="2.150.10.10">
    <property type="entry name" value="Serralysin-like metalloprotease, C-terminal"/>
    <property type="match status" value="1"/>
</dbReference>
<sequence length="394" mass="41400">MTTAELLQKIFIGYKKTYTDPREFWDVLKELASGTGNGSLVVVSDIASMQGYGVGTDQNANTLIVGNFDATGGVFYYTTDVLVPDGENIYEATGRGSGYWVRAVRSGTGNLLTKEPITTDAKGVYDSEDSLSALALATDHIGVSGPIASWVEDGSFNASYDTSLFSSLLALGFLSNATGQSANNIGHFGNALGDNSFTFGSSSRATGQYGFAFQQADVTGNNSTGFQSSDVTGEYAFGIGRTALAHVDGSVGYGYGLAASDANVNKPTVGRCMLIYNTPDATPIPLSEGVGLSPLILRDNSVWEFQIHVGAVQVGTSNMAKWNLRGCVKRDVGAATVAIVGVTDKDVLFNNLSTADVNLVADVVRGCLNVEATGLAATSIRWTAEIVWSETLKV</sequence>
<name>A0A6N6RLW3_9FLAO</name>
<dbReference type="EMBL" id="WBVO01000001">
    <property type="protein sequence ID" value="KAB2814557.1"/>
    <property type="molecule type" value="Genomic_DNA"/>
</dbReference>
<keyword evidence="2" id="KW-1185">Reference proteome</keyword>
<dbReference type="RefSeq" id="WP_151666135.1">
    <property type="nucleotide sequence ID" value="NZ_WBVO01000001.1"/>
</dbReference>
<dbReference type="AlphaFoldDB" id="A0A6N6RLW3"/>
<comment type="caution">
    <text evidence="1">The sequence shown here is derived from an EMBL/GenBank/DDBJ whole genome shotgun (WGS) entry which is preliminary data.</text>
</comment>
<proteinExistence type="predicted"/>
<dbReference type="Proteomes" id="UP000468650">
    <property type="component" value="Unassembled WGS sequence"/>
</dbReference>
<evidence type="ECO:0008006" key="3">
    <source>
        <dbReference type="Google" id="ProtNLM"/>
    </source>
</evidence>
<accession>A0A6N6RLW3</accession>
<dbReference type="InterPro" id="IPR011049">
    <property type="entry name" value="Serralysin-like_metalloprot_C"/>
</dbReference>
<organism evidence="1 2">
    <name type="scientific">Phaeocystidibacter luteus</name>
    <dbReference type="NCBI Taxonomy" id="911197"/>
    <lineage>
        <taxon>Bacteria</taxon>
        <taxon>Pseudomonadati</taxon>
        <taxon>Bacteroidota</taxon>
        <taxon>Flavobacteriia</taxon>
        <taxon>Flavobacteriales</taxon>
        <taxon>Phaeocystidibacteraceae</taxon>
        <taxon>Phaeocystidibacter</taxon>
    </lineage>
</organism>
<reference evidence="1 2" key="1">
    <citation type="submission" date="2019-09" db="EMBL/GenBank/DDBJ databases">
        <title>Genomes of family Cryomorphaceae.</title>
        <authorList>
            <person name="Bowman J.P."/>
        </authorList>
    </citation>
    <scope>NUCLEOTIDE SEQUENCE [LARGE SCALE GENOMIC DNA]</scope>
    <source>
        <strain evidence="1 2">LMG 25704</strain>
    </source>
</reference>
<evidence type="ECO:0000313" key="1">
    <source>
        <dbReference type="EMBL" id="KAB2814557.1"/>
    </source>
</evidence>
<gene>
    <name evidence="1" type="ORF">F8C67_02120</name>
</gene>
<evidence type="ECO:0000313" key="2">
    <source>
        <dbReference type="Proteomes" id="UP000468650"/>
    </source>
</evidence>